<dbReference type="Pfam" id="PF14760">
    <property type="entry name" value="Rnk_N"/>
    <property type="match status" value="1"/>
</dbReference>
<dbReference type="EMBL" id="JAQYXL010000001">
    <property type="protein sequence ID" value="MEN3226818.1"/>
    <property type="molecule type" value="Genomic_DNA"/>
</dbReference>
<feature type="domain" description="Regulator of nucleoside diphosphate kinase N-terminal" evidence="2">
    <location>
        <begin position="15"/>
        <end position="55"/>
    </location>
</feature>
<dbReference type="RefSeq" id="WP_017487465.1">
    <property type="nucleotide sequence ID" value="NZ_JACWCW010000157.1"/>
</dbReference>
<dbReference type="SUPFAM" id="SSF54534">
    <property type="entry name" value="FKBP-like"/>
    <property type="match status" value="1"/>
</dbReference>
<keyword evidence="4" id="KW-1185">Reference proteome</keyword>
<dbReference type="Proteomes" id="UP001404845">
    <property type="component" value="Unassembled WGS sequence"/>
</dbReference>
<feature type="domain" description="Transcription elongation factor GreA/GreB C-terminal" evidence="1">
    <location>
        <begin position="66"/>
        <end position="136"/>
    </location>
</feature>
<name>A0ABU9Z6E4_9HYPH</name>
<dbReference type="InterPro" id="IPR036953">
    <property type="entry name" value="GreA/GreB_C_sf"/>
</dbReference>
<proteinExistence type="predicted"/>
<protein>
    <submittedName>
        <fullName evidence="3">Nucleoside diphosphate kinase regulator</fullName>
    </submittedName>
</protein>
<dbReference type="InterPro" id="IPR001437">
    <property type="entry name" value="Tscrpt_elong_fac_GreA/B_C"/>
</dbReference>
<dbReference type="Gene3D" id="3.10.50.30">
    <property type="entry name" value="Transcription elongation factor, GreA/GreB, C-terminal domain"/>
    <property type="match status" value="1"/>
</dbReference>
<accession>A0ABU9Z6E4</accession>
<dbReference type="InterPro" id="IPR023459">
    <property type="entry name" value="Tscrpt_elong_fac_GreA/B_fam"/>
</dbReference>
<keyword evidence="3" id="KW-0418">Kinase</keyword>
<dbReference type="NCBIfam" id="NF004396">
    <property type="entry name" value="PRK05753.1"/>
    <property type="match status" value="1"/>
</dbReference>
<reference evidence="3 4" key="1">
    <citation type="journal article" date="2023" name="PLoS ONE">
        <title>Complete genome assembly of Hawai'i environmental nontuberculous mycobacteria reveals unexpected co-isolation with methylobacteria.</title>
        <authorList>
            <person name="Hendrix J."/>
            <person name="Epperson L.E."/>
            <person name="Tong E.I."/>
            <person name="Chan Y.L."/>
            <person name="Hasan N.A."/>
            <person name="Dawrs S.N."/>
            <person name="Norton G.J."/>
            <person name="Virdi R."/>
            <person name="Crooks J.L."/>
            <person name="Chan E.D."/>
            <person name="Honda J.R."/>
            <person name="Strong M."/>
        </authorList>
    </citation>
    <scope>NUCLEOTIDE SEQUENCE [LARGE SCALE GENOMIC DNA]</scope>
    <source>
        <strain evidence="3 4">NJH_HI01</strain>
    </source>
</reference>
<keyword evidence="3" id="KW-0808">Transferase</keyword>
<dbReference type="PANTHER" id="PTHR30437:SF5">
    <property type="entry name" value="REGULATOR OF NUCLEOSIDE DIPHOSPHATE KINASE"/>
    <property type="match status" value="1"/>
</dbReference>
<evidence type="ECO:0000313" key="4">
    <source>
        <dbReference type="Proteomes" id="UP001404845"/>
    </source>
</evidence>
<evidence type="ECO:0000313" key="3">
    <source>
        <dbReference type="EMBL" id="MEN3226818.1"/>
    </source>
</evidence>
<dbReference type="Pfam" id="PF01272">
    <property type="entry name" value="GreA_GreB"/>
    <property type="match status" value="1"/>
</dbReference>
<gene>
    <name evidence="3" type="primary">rnk</name>
    <name evidence="3" type="ORF">PUR21_03930</name>
</gene>
<dbReference type="GO" id="GO:0016301">
    <property type="term" value="F:kinase activity"/>
    <property type="evidence" value="ECO:0007669"/>
    <property type="project" value="UniProtKB-KW"/>
</dbReference>
<organism evidence="3 4">
    <name type="scientific">Methylorubrum rhodesianum</name>
    <dbReference type="NCBI Taxonomy" id="29427"/>
    <lineage>
        <taxon>Bacteria</taxon>
        <taxon>Pseudomonadati</taxon>
        <taxon>Pseudomonadota</taxon>
        <taxon>Alphaproteobacteria</taxon>
        <taxon>Hyphomicrobiales</taxon>
        <taxon>Methylobacteriaceae</taxon>
        <taxon>Methylorubrum</taxon>
    </lineage>
</organism>
<sequence>MDTTLRKRVGSTRLPKIRVSAEDHERLVGLAAAAMDRMPEVAGYLADELDRAQVVRAGKAAPAFAGMGCRVEFRDDTTGKVQTVTLVYPGEADIGQGRISVLTPVGAALIGLSKGQSIDWATRTGETRRLTVLEVHEAAFA</sequence>
<dbReference type="Gene3D" id="1.10.286.20">
    <property type="match status" value="1"/>
</dbReference>
<dbReference type="PANTHER" id="PTHR30437">
    <property type="entry name" value="TRANSCRIPTION ELONGATION FACTOR GREA"/>
    <property type="match status" value="1"/>
</dbReference>
<dbReference type="InterPro" id="IPR029462">
    <property type="entry name" value="Rnk_N"/>
</dbReference>
<comment type="caution">
    <text evidence="3">The sequence shown here is derived from an EMBL/GenBank/DDBJ whole genome shotgun (WGS) entry which is preliminary data.</text>
</comment>
<evidence type="ECO:0000259" key="1">
    <source>
        <dbReference type="Pfam" id="PF01272"/>
    </source>
</evidence>
<evidence type="ECO:0000259" key="2">
    <source>
        <dbReference type="Pfam" id="PF14760"/>
    </source>
</evidence>